<keyword evidence="2" id="KW-1133">Transmembrane helix</keyword>
<evidence type="ECO:0000313" key="5">
    <source>
        <dbReference type="EMBL" id="SPQ97349.1"/>
    </source>
</evidence>
<geneLocation type="mitochondrion" evidence="5"/>
<dbReference type="SUPFAM" id="SSF48097">
    <property type="entry name" value="Regulator of G-protein signaling, RGS"/>
    <property type="match status" value="1"/>
</dbReference>
<name>A0A0G4IVJ9_PLABS</name>
<dbReference type="PRINTS" id="PR01301">
    <property type="entry name" value="RGSPROTEIN"/>
</dbReference>
<keyword evidence="5" id="KW-0496">Mitochondrion</keyword>
<dbReference type="InterPro" id="IPR036305">
    <property type="entry name" value="RGS_sf"/>
</dbReference>
<dbReference type="EMBL" id="OVEO01000007">
    <property type="protein sequence ID" value="SPQ97349.1"/>
    <property type="molecule type" value="Genomic_DNA"/>
</dbReference>
<evidence type="ECO:0000313" key="4">
    <source>
        <dbReference type="EMBL" id="CEO99335.1"/>
    </source>
</evidence>
<dbReference type="Gene3D" id="1.10.167.10">
    <property type="entry name" value="Regulator of G-protein Signalling 4, domain 2"/>
    <property type="match status" value="1"/>
</dbReference>
<dbReference type="InterPro" id="IPR044926">
    <property type="entry name" value="RGS_subdomain_2"/>
</dbReference>
<dbReference type="STRING" id="37360.A0A0G4IVJ9"/>
<reference evidence="5 7" key="2">
    <citation type="submission" date="2018-03" db="EMBL/GenBank/DDBJ databases">
        <authorList>
            <person name="Fogelqvist J."/>
        </authorList>
    </citation>
    <scope>NUCLEOTIDE SEQUENCE [LARGE SCALE GENOMIC DNA]</scope>
</reference>
<evidence type="ECO:0000256" key="1">
    <source>
        <dbReference type="SAM" id="MobiDB-lite"/>
    </source>
</evidence>
<feature type="transmembrane region" description="Helical" evidence="2">
    <location>
        <begin position="134"/>
        <end position="156"/>
    </location>
</feature>
<accession>A0A0G4IVJ9</accession>
<feature type="transmembrane region" description="Helical" evidence="2">
    <location>
        <begin position="247"/>
        <end position="267"/>
    </location>
</feature>
<dbReference type="CDD" id="cd07440">
    <property type="entry name" value="RGS"/>
    <property type="match status" value="1"/>
</dbReference>
<reference evidence="4 6" key="1">
    <citation type="submission" date="2015-02" db="EMBL/GenBank/DDBJ databases">
        <authorList>
            <person name="Chooi Y.-H."/>
        </authorList>
    </citation>
    <scope>NUCLEOTIDE SEQUENCE [LARGE SCALE GENOMIC DNA]</scope>
    <source>
        <strain evidence="4">E3</strain>
    </source>
</reference>
<keyword evidence="2" id="KW-0812">Transmembrane</keyword>
<protein>
    <recommendedName>
        <fullName evidence="3">RGS domain-containing protein</fullName>
    </recommendedName>
</protein>
<dbReference type="PANTHER" id="PTHR10845:SF192">
    <property type="entry name" value="DOUBLE HIT, ISOFORM B"/>
    <property type="match status" value="1"/>
</dbReference>
<keyword evidence="6" id="KW-1185">Reference proteome</keyword>
<feature type="transmembrane region" description="Helical" evidence="2">
    <location>
        <begin position="43"/>
        <end position="67"/>
    </location>
</feature>
<dbReference type="SMART" id="SM00315">
    <property type="entry name" value="RGS"/>
    <property type="match status" value="1"/>
</dbReference>
<organism evidence="4 6">
    <name type="scientific">Plasmodiophora brassicae</name>
    <name type="common">Clubroot disease agent</name>
    <dbReference type="NCBI Taxonomy" id="37360"/>
    <lineage>
        <taxon>Eukaryota</taxon>
        <taxon>Sar</taxon>
        <taxon>Rhizaria</taxon>
        <taxon>Endomyxa</taxon>
        <taxon>Phytomyxea</taxon>
        <taxon>Plasmodiophorida</taxon>
        <taxon>Plasmodiophoridae</taxon>
        <taxon>Plasmodiophora</taxon>
    </lineage>
</organism>
<keyword evidence="2" id="KW-0472">Membrane</keyword>
<dbReference type="Pfam" id="PF00615">
    <property type="entry name" value="RGS"/>
    <property type="match status" value="1"/>
</dbReference>
<feature type="domain" description="RGS" evidence="3">
    <location>
        <begin position="286"/>
        <end position="406"/>
    </location>
</feature>
<dbReference type="PROSITE" id="PS50132">
    <property type="entry name" value="RGS"/>
    <property type="match status" value="1"/>
</dbReference>
<dbReference type="PANTHER" id="PTHR10845">
    <property type="entry name" value="REGULATOR OF G PROTEIN SIGNALING"/>
    <property type="match status" value="1"/>
</dbReference>
<feature type="transmembrane region" description="Helical" evidence="2">
    <location>
        <begin position="12"/>
        <end position="31"/>
    </location>
</feature>
<feature type="region of interest" description="Disordered" evidence="1">
    <location>
        <begin position="429"/>
        <end position="448"/>
    </location>
</feature>
<gene>
    <name evidence="4" type="ORF">PBRA_001241</name>
    <name evidence="5" type="ORF">PLBR_LOCUS4564</name>
</gene>
<dbReference type="Proteomes" id="UP000039324">
    <property type="component" value="Unassembled WGS sequence"/>
</dbReference>
<evidence type="ECO:0000313" key="6">
    <source>
        <dbReference type="Proteomes" id="UP000039324"/>
    </source>
</evidence>
<dbReference type="AlphaFoldDB" id="A0A0G4IVJ9"/>
<feature type="transmembrane region" description="Helical" evidence="2">
    <location>
        <begin position="176"/>
        <end position="197"/>
    </location>
</feature>
<feature type="transmembrane region" description="Helical" evidence="2">
    <location>
        <begin position="79"/>
        <end position="102"/>
    </location>
</feature>
<dbReference type="InterPro" id="IPR016137">
    <property type="entry name" value="RGS"/>
</dbReference>
<dbReference type="OrthoDB" id="196547at2759"/>
<feature type="compositionally biased region" description="Polar residues" evidence="1">
    <location>
        <begin position="435"/>
        <end position="448"/>
    </location>
</feature>
<evidence type="ECO:0000313" key="7">
    <source>
        <dbReference type="Proteomes" id="UP000290189"/>
    </source>
</evidence>
<sequence>MVAITETAVYVWTAFSAVQMVFHPIALGWYWRRMDCTPVKQRLPVHFLFANCFLSGWAIWSCLQYPVSSYISVFLDQAILLSVASPCCDTYIVIALSLFAAFNRADKMLKLNAATSRWTTWQLRASAWLMKWQFAVTFIAVSWLATLAFQIIYCVSHPDLFNLTYHDVKVVVGNDASVLIGVAVYKSMFSFILLLLLSWKLRIVVDAFGVKILLKRIGMAAVVGGIQFVFFQAPINSAFGDKFNYSLAVLVLVANYIIVMSVCVPIWQTYKRNAETLPVTHNPSIQLEALLKTPEGFAAFRDHMKTEFAVENVLFFRDAYEFRKEFFVNSEESRRRATAIFTTYLSPDAPLEVNIPSPMSAFFRTAAFNDDGTVNDSAFKPDLFAAAAHVILQLMEVNSLDRFKQAQPAAWNAFVARQNEQAVLHTIHTPRFPSHRQSNSESGKRTSN</sequence>
<evidence type="ECO:0000256" key="2">
    <source>
        <dbReference type="SAM" id="Phobius"/>
    </source>
</evidence>
<dbReference type="EMBL" id="CDSF01000090">
    <property type="protein sequence ID" value="CEO99335.1"/>
    <property type="molecule type" value="Genomic_DNA"/>
</dbReference>
<feature type="transmembrane region" description="Helical" evidence="2">
    <location>
        <begin position="217"/>
        <end position="235"/>
    </location>
</feature>
<evidence type="ECO:0000259" key="3">
    <source>
        <dbReference type="PROSITE" id="PS50132"/>
    </source>
</evidence>
<proteinExistence type="predicted"/>
<dbReference type="Proteomes" id="UP000290189">
    <property type="component" value="Unassembled WGS sequence"/>
</dbReference>